<dbReference type="OrthoDB" id="9232736at2"/>
<sequence length="88" mass="10296">MSKRTSITERLKKSRNRQTRLNFAHEWADRWEDEYVTLIERLKRAVAAQDDGRIAELFGDLGGLNRPKFAALHNVIDELDTPTRELED</sequence>
<evidence type="ECO:0000313" key="1">
    <source>
        <dbReference type="EMBL" id="EEP69140.1"/>
    </source>
</evidence>
<proteinExistence type="predicted"/>
<dbReference type="HOGENOM" id="CLU_2464920_0_0_4"/>
<dbReference type="Proteomes" id="UP000003009">
    <property type="component" value="Unassembled WGS sequence"/>
</dbReference>
<reference evidence="1" key="1">
    <citation type="submission" date="2009-04" db="EMBL/GenBank/DDBJ databases">
        <authorList>
            <person name="Weinstock G."/>
            <person name="Sodergren E."/>
            <person name="Clifton S."/>
            <person name="Fulton L."/>
            <person name="Fulton B."/>
            <person name="Courtney L."/>
            <person name="Fronick C."/>
            <person name="Harrison M."/>
            <person name="Strong C."/>
            <person name="Farmer C."/>
            <person name="Delahaunty K."/>
            <person name="Markovic C."/>
            <person name="Hall O."/>
            <person name="Minx P."/>
            <person name="Tomlinson C."/>
            <person name="Mitreva M."/>
            <person name="Nelson J."/>
            <person name="Hou S."/>
            <person name="Wollam A."/>
            <person name="Pepin K.H."/>
            <person name="Johnson M."/>
            <person name="Bhonagiri V."/>
            <person name="Nash W.E."/>
            <person name="Warren W."/>
            <person name="Chinwalla A."/>
            <person name="Mardis E.R."/>
            <person name="Wilson R.K."/>
        </authorList>
    </citation>
    <scope>NUCLEOTIDE SEQUENCE [LARGE SCALE GENOMIC DNA]</scope>
    <source>
        <strain evidence="1">ATCC 51147</strain>
    </source>
</reference>
<accession>C4GFY5</accession>
<dbReference type="EMBL" id="ACJW02000002">
    <property type="protein sequence ID" value="EEP69140.1"/>
    <property type="molecule type" value="Genomic_DNA"/>
</dbReference>
<comment type="caution">
    <text evidence="1">The sequence shown here is derived from an EMBL/GenBank/DDBJ whole genome shotgun (WGS) entry which is preliminary data.</text>
</comment>
<dbReference type="AlphaFoldDB" id="C4GFY5"/>
<organism evidence="1 2">
    <name type="scientific">Kingella oralis ATCC 51147</name>
    <dbReference type="NCBI Taxonomy" id="629741"/>
    <lineage>
        <taxon>Bacteria</taxon>
        <taxon>Pseudomonadati</taxon>
        <taxon>Pseudomonadota</taxon>
        <taxon>Betaproteobacteria</taxon>
        <taxon>Neisseriales</taxon>
        <taxon>Neisseriaceae</taxon>
        <taxon>Kingella</taxon>
    </lineage>
</organism>
<dbReference type="RefSeq" id="WP_003794995.1">
    <property type="nucleotide sequence ID" value="NZ_GG665871.1"/>
</dbReference>
<protein>
    <submittedName>
        <fullName evidence="1">Uncharacterized protein</fullName>
    </submittedName>
</protein>
<dbReference type="STRING" id="629741.GCWU000324_01052"/>
<evidence type="ECO:0000313" key="2">
    <source>
        <dbReference type="Proteomes" id="UP000003009"/>
    </source>
</evidence>
<name>C4GFY5_9NEIS</name>
<keyword evidence="2" id="KW-1185">Reference proteome</keyword>
<gene>
    <name evidence="1" type="ORF">GCWU000324_01052</name>
</gene>
<dbReference type="GeneID" id="84906675"/>